<keyword evidence="2" id="KW-0227">DNA damage</keyword>
<dbReference type="GO" id="GO:0006281">
    <property type="term" value="P:DNA repair"/>
    <property type="evidence" value="ECO:0007669"/>
    <property type="project" value="UniProtKB-KW"/>
</dbReference>
<dbReference type="GO" id="GO:0005829">
    <property type="term" value="C:cytosol"/>
    <property type="evidence" value="ECO:0007669"/>
    <property type="project" value="TreeGrafter"/>
</dbReference>
<feature type="region of interest" description="Disordered" evidence="4">
    <location>
        <begin position="1123"/>
        <end position="1142"/>
    </location>
</feature>
<evidence type="ECO:0000313" key="8">
    <source>
        <dbReference type="Proteomes" id="UP001311799"/>
    </source>
</evidence>
<evidence type="ECO:0000313" key="7">
    <source>
        <dbReference type="EMBL" id="KAK6588301.1"/>
    </source>
</evidence>
<dbReference type="InterPro" id="IPR032430">
    <property type="entry name" value="Blm10_mid"/>
</dbReference>
<protein>
    <recommendedName>
        <fullName evidence="9">Non-specific serine/threonine protein kinase</fullName>
    </recommendedName>
</protein>
<dbReference type="InterPro" id="IPR021843">
    <property type="entry name" value="PSME4_C"/>
</dbReference>
<proteinExistence type="predicted"/>
<dbReference type="Pfam" id="PF11919">
    <property type="entry name" value="PSME4_C"/>
    <property type="match status" value="1"/>
</dbReference>
<evidence type="ECO:0008006" key="9">
    <source>
        <dbReference type="Google" id="ProtNLM"/>
    </source>
</evidence>
<organism evidence="7 8">
    <name type="scientific">Cryptosporidium xiaoi</name>
    <dbReference type="NCBI Taxonomy" id="659607"/>
    <lineage>
        <taxon>Eukaryota</taxon>
        <taxon>Sar</taxon>
        <taxon>Alveolata</taxon>
        <taxon>Apicomplexa</taxon>
        <taxon>Conoidasida</taxon>
        <taxon>Coccidia</taxon>
        <taxon>Eucoccidiorida</taxon>
        <taxon>Eimeriorina</taxon>
        <taxon>Cryptosporidiidae</taxon>
        <taxon>Cryptosporidium</taxon>
    </lineage>
</organism>
<sequence>MFDKTIDYKDYFPEFINNNVKINETREVIEEITELFGDKSLFEQCMTQKLSRLIRQLNQFEELVFINYVSEENRIFIIKKIWEIMLREDISMGTKVRFGNILASHINNYKKLYLRQWWHSDFIAKVDSDENSIVKTEYECNCKLNVDSKIKTKNCICGIIDSKLLIDLIEKECKSDYTDCTNISSQKRKNYITCLSRILGSYRPYIQESEVDSFISKWLSMSTKNMSFFVYSKIFLLICNQYVSFKLVKSGYIFEIWNKLDGRLLNYWDSLIVTVVSRGIKYSWKYGIEIDAIYDKIPLLFEVLYTHMGIPILHNVVSNSINTGTTSSTSLVNTGSINSSILQPKVPSVIKEVVSNEILSSLSIKQINIYNKFSIIFVNLIKSLNTLENGDERSKSNFKVVIECLQNLINIVNPLSHPSNLGKWSHSISIFIQAFTYQYCKRIYKERLELPEKSENKQLIVNSSLCRFDDEYILTMLIPLLEQGIYSKDIQIAGRYEDSLKRWTYILPDILLNYLINIRIIPALEVETETHQVYVAFRLLSTITPLIIQFVPENIPKLLDLSLNGIDITDPMKINQTLFFYTVLFYYSQNIPIKSLEFDEYNVIDEISNSLLNNEEEMNNYFIYFSRNNTLYNYSNNRNIITYSDKSLTSGEIPKSIIEYTNINGKSPLELHFKNCLGEYNFILDNKRKMEFYYMMNKLFTKQVLLEKYNNRRILIDTIFNYWIHQFIERIFNTLENVIKPAENESYSSSVDLGISFALRSLIVNVFNKCRLLGLNDTLKDLYVLMANWIDNNYYPDNYKHLSKILSAISSCDAGLSFSTILKKLVCKIMVVSDNKVGIKSTEIDFSCNNTNIKYKIREDIKDETYLLYYINLISSLIRYTNNSLLSRENRGYYYIIHSLISNLLLDSRKKIKRAGIKLQERLIESLIHIQIVETGNFKDESNNWNVVDDEKQIVKAILTWGYPFYSQERSVLGSDDRIEKEKLHKPSWYVPNKECLNEVRKICINNILLVLKLIREYVISNLKKEKISYCSNLSNEYVHILDDLFTYYDELKGSVSCTDDVAFNMNLCINISNNEDGESNLAKNVDLKNNSINTLLFCLNIMRIINKSVSTVFTNTNNNIENYEQDNKEENSEDENNNGHRARNEKSMLLINRDLYIEFGDLFFKKYFRDIQKILLFLSEIMTGIKIVYCKMNGNNNNSSGEYYYKLLDPIVNISHTEEIKFKLKLIKVINQSLNHYYSSTSNLSLSSLYNTNFSESVLSWLSYTNGLYYQSSMLNSPRIFWLKNIQYYWNKRINMLRHEYKFSGYHKKLIYVLMLYSIGNYNNIRKSAQSALKESLNSHLYSKSNVMQFILFEVYISILLYENKIKIVEDPYVVDSNNNFRDVLISNVQYIMRKYMEESKSADKDAKDSKNIVNIYSEYLFNNLSGFSFIITNNSSLQRLLWNNFDMLLHYYIIHSYVSSLKMSKENIQVRIYNGLYYTMNNRDYHSLLFQFNLSKSDKIKLVEGSNSNCLNLRLNELFDNNILDKSELLFKITNTYFDSAGFDGESQLEKLLSVIVNELSGKSVFKDGLFLRKSFIILIYIQGILNSAYYSSSNASFKNVITDYWNYLWSIMFDSSKSSSNLSFYSVVVHNLTLLLKLILERDEELFISLATKNGIISELNKEKINTLMGNLVNVCNYNLQITQSNCGSNNRGDRKTLNTLNSSACVNNIVLSYYSILNPFPYHRIKCYSNNISLNIILFVQYLLVLLYYKYNKNSIGIEGENDIDVLLSILTEWSSNANIITEKEKHILILTVLSALFSVSTYSNDLKSFLGSCINRDKLKGILFSEFQQCDQEFVFNLMDCIKYSLNPYTRQNVDYYYCNSITYLEMNDSNKPIINPINEVTSILLDFITNPFNVYSYQSKDENTLSTFEIIKHLRIYQTGLIELIMNNNDNISIEYLVSDEFENYYNKGLALLENVLSKDNNYKQLREETSNMLHTFAMSCNIINSHGNLVDSCDIQSRISYVNKNLFGVVNSIVENINGEIDDLIVYVRNKESSINVKSSEDNNDNSVENSSASNLKTNRVLLKIEIILYYCLIRHLYSSNNSKVKVDELLSLNQLLKIIFKLQLIYNNNDILGLSYNSLMSLLTKINVSQNSIENLDATTKDLVDRYVNIGDFDVDSKEYKLLASLKIRINTIIGEYYSLLIGGKKLQLDIVNNIIYGLFDDNIEIKYISKQGFCTIFRTLSCCWSIKYIKLFMYWILKNSTNMNNDIDVSEKRILSMDINELMDELCIKVPGNVIKLNKSVPNNNDNESVNLVQNCYCRAGINGLISIILSHPFDTPFWLPETLTLLANCIGRNISHTLKRQIQECIQEFFKTHQDGWNIVHKHKFTDIQLEILDIYKGRPTYFT</sequence>
<keyword evidence="3" id="KW-0234">DNA repair</keyword>
<name>A0AAV9Y0S4_9CRYT</name>
<dbReference type="InterPro" id="IPR035309">
    <property type="entry name" value="PSME4"/>
</dbReference>
<keyword evidence="1" id="KW-0677">Repeat</keyword>
<evidence type="ECO:0000256" key="3">
    <source>
        <dbReference type="ARBA" id="ARBA00023204"/>
    </source>
</evidence>
<dbReference type="GO" id="GO:0005634">
    <property type="term" value="C:nucleus"/>
    <property type="evidence" value="ECO:0007669"/>
    <property type="project" value="TreeGrafter"/>
</dbReference>
<dbReference type="PANTHER" id="PTHR32170:SF3">
    <property type="entry name" value="PROTEASOME ACTIVATOR COMPLEX SUBUNIT 4"/>
    <property type="match status" value="1"/>
</dbReference>
<dbReference type="EMBL" id="JAWDEY010000034">
    <property type="protein sequence ID" value="KAK6588301.1"/>
    <property type="molecule type" value="Genomic_DNA"/>
</dbReference>
<dbReference type="Pfam" id="PF16507">
    <property type="entry name" value="HEAT_PSME4_mid"/>
    <property type="match status" value="1"/>
</dbReference>
<evidence type="ECO:0000259" key="6">
    <source>
        <dbReference type="Pfam" id="PF16507"/>
    </source>
</evidence>
<evidence type="ECO:0000256" key="4">
    <source>
        <dbReference type="SAM" id="MobiDB-lite"/>
    </source>
</evidence>
<dbReference type="GO" id="GO:0010499">
    <property type="term" value="P:proteasomal ubiquitin-independent protein catabolic process"/>
    <property type="evidence" value="ECO:0007669"/>
    <property type="project" value="TreeGrafter"/>
</dbReference>
<dbReference type="PANTHER" id="PTHR32170">
    <property type="entry name" value="PROTEASOME ACTIVATOR COMPLEX SUBUNIT 4"/>
    <property type="match status" value="1"/>
</dbReference>
<dbReference type="GO" id="GO:0070628">
    <property type="term" value="F:proteasome binding"/>
    <property type="evidence" value="ECO:0007669"/>
    <property type="project" value="InterPro"/>
</dbReference>
<evidence type="ECO:0000259" key="5">
    <source>
        <dbReference type="Pfam" id="PF11919"/>
    </source>
</evidence>
<evidence type="ECO:0000256" key="1">
    <source>
        <dbReference type="ARBA" id="ARBA00022737"/>
    </source>
</evidence>
<reference evidence="7 8" key="1">
    <citation type="submission" date="2023-10" db="EMBL/GenBank/DDBJ databases">
        <title>Comparative genomics analysis reveals potential genetic determinants of host preference in Cryptosporidium xiaoi.</title>
        <authorList>
            <person name="Xiao L."/>
            <person name="Li J."/>
        </authorList>
    </citation>
    <scope>NUCLEOTIDE SEQUENCE [LARGE SCALE GENOMIC DNA]</scope>
    <source>
        <strain evidence="7 8">52996</strain>
    </source>
</reference>
<accession>A0AAV9Y0S4</accession>
<evidence type="ECO:0000256" key="2">
    <source>
        <dbReference type="ARBA" id="ARBA00022763"/>
    </source>
</evidence>
<dbReference type="Proteomes" id="UP001311799">
    <property type="component" value="Unassembled WGS sequence"/>
</dbReference>
<feature type="domain" description="Proteasome activator complex subunit 4 C-terminal" evidence="5">
    <location>
        <begin position="2309"/>
        <end position="2393"/>
    </location>
</feature>
<comment type="caution">
    <text evidence="7">The sequence shown here is derived from an EMBL/GenBank/DDBJ whole genome shotgun (WGS) entry which is preliminary data.</text>
</comment>
<keyword evidence="8" id="KW-1185">Reference proteome</keyword>
<gene>
    <name evidence="7" type="ORF">RS030_6747</name>
</gene>
<feature type="domain" description="Proteasome activator Blm10 middle HEAT repeats region" evidence="6">
    <location>
        <begin position="405"/>
        <end position="1041"/>
    </location>
</feature>
<dbReference type="GO" id="GO:0016504">
    <property type="term" value="F:peptidase activator activity"/>
    <property type="evidence" value="ECO:0007669"/>
    <property type="project" value="InterPro"/>
</dbReference>